<evidence type="ECO:0000313" key="6">
    <source>
        <dbReference type="Proteomes" id="UP000008721"/>
    </source>
</evidence>
<dbReference type="PANTHER" id="PTHR32089">
    <property type="entry name" value="METHYL-ACCEPTING CHEMOTAXIS PROTEIN MCPB"/>
    <property type="match status" value="1"/>
</dbReference>
<keyword evidence="3" id="KW-0175">Coiled coil</keyword>
<protein>
    <submittedName>
        <fullName evidence="5">Methyl-accepting chemotaxis sensory transducer</fullName>
    </submittedName>
</protein>
<proteinExistence type="predicted"/>
<dbReference type="GO" id="GO:0016020">
    <property type="term" value="C:membrane"/>
    <property type="evidence" value="ECO:0007669"/>
    <property type="project" value="InterPro"/>
</dbReference>
<dbReference type="PROSITE" id="PS50111">
    <property type="entry name" value="CHEMOTAXIS_TRANSDUC_2"/>
    <property type="match status" value="1"/>
</dbReference>
<evidence type="ECO:0000313" key="5">
    <source>
        <dbReference type="EMBL" id="ADR33874.1"/>
    </source>
</evidence>
<accession>E4TX33</accession>
<dbReference type="HOGENOM" id="CLU_000445_21_0_7"/>
<evidence type="ECO:0000259" key="4">
    <source>
        <dbReference type="PROSITE" id="PS50111"/>
    </source>
</evidence>
<dbReference type="GO" id="GO:0007165">
    <property type="term" value="P:signal transduction"/>
    <property type="evidence" value="ECO:0007669"/>
    <property type="project" value="UniProtKB-KW"/>
</dbReference>
<keyword evidence="1 2" id="KW-0807">Transducer</keyword>
<dbReference type="InterPro" id="IPR025991">
    <property type="entry name" value="Chemoreceptor_zinc-bind_dom"/>
</dbReference>
<dbReference type="Proteomes" id="UP000008721">
    <property type="component" value="Chromosome"/>
</dbReference>
<dbReference type="eggNOG" id="COG0840">
    <property type="taxonomic scope" value="Bacteria"/>
</dbReference>
<dbReference type="RefSeq" id="WP_013460071.1">
    <property type="nucleotide sequence ID" value="NC_014762.1"/>
</dbReference>
<dbReference type="Gene3D" id="1.10.287.950">
    <property type="entry name" value="Methyl-accepting chemotaxis protein"/>
    <property type="match status" value="1"/>
</dbReference>
<keyword evidence="6" id="KW-1185">Reference proteome</keyword>
<dbReference type="EMBL" id="CP002355">
    <property type="protein sequence ID" value="ADR33874.1"/>
    <property type="molecule type" value="Genomic_DNA"/>
</dbReference>
<dbReference type="SUPFAM" id="SSF58104">
    <property type="entry name" value="Methyl-accepting chemotaxis protein (MCP) signaling domain"/>
    <property type="match status" value="1"/>
</dbReference>
<name>E4TX33_SULKY</name>
<evidence type="ECO:0000256" key="3">
    <source>
        <dbReference type="SAM" id="Coils"/>
    </source>
</evidence>
<feature type="domain" description="Methyl-accepting transducer" evidence="4">
    <location>
        <begin position="62"/>
        <end position="269"/>
    </location>
</feature>
<gene>
    <name evidence="5" type="ordered locus">Sulku_1211</name>
</gene>
<reference evidence="5 6" key="1">
    <citation type="journal article" date="2012" name="Stand. Genomic Sci.">
        <title>Complete genome sequence of the sulfur compounds oxidizing chemolithoautotroph Sulfuricurvum kujiense type strain (YK-1(T)).</title>
        <authorList>
            <person name="Han C."/>
            <person name="Kotsyurbenko O."/>
            <person name="Chertkov O."/>
            <person name="Held B."/>
            <person name="Lapidus A."/>
            <person name="Nolan M."/>
            <person name="Lucas S."/>
            <person name="Hammon N."/>
            <person name="Deshpande S."/>
            <person name="Cheng J.F."/>
            <person name="Tapia R."/>
            <person name="Goodwin L.A."/>
            <person name="Pitluck S."/>
            <person name="Liolios K."/>
            <person name="Pagani I."/>
            <person name="Ivanova N."/>
            <person name="Mavromatis K."/>
            <person name="Mikhailova N."/>
            <person name="Pati A."/>
            <person name="Chen A."/>
            <person name="Palaniappan K."/>
            <person name="Land M."/>
            <person name="Hauser L."/>
            <person name="Chang Y.J."/>
            <person name="Jeffries C.D."/>
            <person name="Brambilla E.M."/>
            <person name="Rohde M."/>
            <person name="Spring S."/>
            <person name="Sikorski J."/>
            <person name="Goker M."/>
            <person name="Woyke T."/>
            <person name="Bristow J."/>
            <person name="Eisen J.A."/>
            <person name="Markowitz V."/>
            <person name="Hugenholtz P."/>
            <person name="Kyrpides N.C."/>
            <person name="Klenk H.P."/>
            <person name="Detter J.C."/>
        </authorList>
    </citation>
    <scope>NUCLEOTIDE SEQUENCE [LARGE SCALE GENOMIC DNA]</scope>
    <source>
        <strain evidence="6">ATCC BAA-921 / DSM 16994 / JCM 11577 / YK-1</strain>
    </source>
</reference>
<dbReference type="AlphaFoldDB" id="E4TX33"/>
<sequence>MFNTGKVRELTEQNKQLQNENEALKRSLEEAHESLKSCKYELSELQNDKSPKVQDEILSTLLESYGDGMHFLQGTMEENLKMLANINEVNNKTAMRSETLREQTQFVVESIDNIQQMSGNIQSDTSSLNDSVLSIAQIINLIKDISDQTNLLALNAAIEAARAGEHGRGFAVVADEVRKLAERTQKATQEVEVNISGLKQNSTAMTEASETFYSLASNVMSTLQEFQNNIDFVNKNSQDILNQTINVTNEVSISNGKIDHINLKLQGYKAALYHQKAEISDHHSCRFGKWFSNDVVKLLGNDQQTINEVGRHHENVHTGLTRAVSIFSEGKNLAEGVKVLKDVEKSSKEGFEILLAAIQKKRL</sequence>
<evidence type="ECO:0000256" key="2">
    <source>
        <dbReference type="PROSITE-ProRule" id="PRU00284"/>
    </source>
</evidence>
<dbReference type="STRING" id="709032.Sulku_1211"/>
<dbReference type="PANTHER" id="PTHR32089:SF112">
    <property type="entry name" value="LYSOZYME-LIKE PROTEIN-RELATED"/>
    <property type="match status" value="1"/>
</dbReference>
<feature type="coiled-coil region" evidence="3">
    <location>
        <begin position="7"/>
        <end position="48"/>
    </location>
</feature>
<dbReference type="Pfam" id="PF00015">
    <property type="entry name" value="MCPsignal"/>
    <property type="match status" value="1"/>
</dbReference>
<dbReference type="Pfam" id="PF13682">
    <property type="entry name" value="CZB"/>
    <property type="match status" value="1"/>
</dbReference>
<dbReference type="InterPro" id="IPR004089">
    <property type="entry name" value="MCPsignal_dom"/>
</dbReference>
<evidence type="ECO:0000256" key="1">
    <source>
        <dbReference type="ARBA" id="ARBA00023224"/>
    </source>
</evidence>
<organism evidence="5 6">
    <name type="scientific">Sulfuricurvum kujiense (strain ATCC BAA-921 / DSM 16994 / JCM 11577 / YK-1)</name>
    <dbReference type="NCBI Taxonomy" id="709032"/>
    <lineage>
        <taxon>Bacteria</taxon>
        <taxon>Pseudomonadati</taxon>
        <taxon>Campylobacterota</taxon>
        <taxon>Epsilonproteobacteria</taxon>
        <taxon>Campylobacterales</taxon>
        <taxon>Sulfurimonadaceae</taxon>
        <taxon>Sulfuricurvum</taxon>
    </lineage>
</organism>
<dbReference type="SMART" id="SM00283">
    <property type="entry name" value="MA"/>
    <property type="match status" value="1"/>
</dbReference>
<dbReference type="OrthoDB" id="9765597at2"/>
<dbReference type="KEGG" id="sku:Sulku_1211"/>